<feature type="chain" id="PRO_5020310734" description="Right-handed parallel beta-helix repeat-containing protein" evidence="1">
    <location>
        <begin position="21"/>
        <end position="392"/>
    </location>
</feature>
<dbReference type="AlphaFoldDB" id="A0A4P6ELR7"/>
<protein>
    <recommendedName>
        <fullName evidence="4">Right-handed parallel beta-helix repeat-containing protein</fullName>
    </recommendedName>
</protein>
<dbReference type="KEGG" id="xyl:ET495_10405"/>
<name>A0A4P6ELR7_9MICO</name>
<dbReference type="EMBL" id="CP035495">
    <property type="protein sequence ID" value="QAY63592.1"/>
    <property type="molecule type" value="Genomic_DNA"/>
</dbReference>
<organism evidence="2 3">
    <name type="scientific">Xylanimonas allomyrinae</name>
    <dbReference type="NCBI Taxonomy" id="2509459"/>
    <lineage>
        <taxon>Bacteria</taxon>
        <taxon>Bacillati</taxon>
        <taxon>Actinomycetota</taxon>
        <taxon>Actinomycetes</taxon>
        <taxon>Micrococcales</taxon>
        <taxon>Promicromonosporaceae</taxon>
        <taxon>Xylanimonas</taxon>
    </lineage>
</organism>
<dbReference type="InterPro" id="IPR011050">
    <property type="entry name" value="Pectin_lyase_fold/virulence"/>
</dbReference>
<gene>
    <name evidence="2" type="ORF">ET495_10405</name>
</gene>
<reference evidence="2 3" key="1">
    <citation type="submission" date="2019-01" db="EMBL/GenBank/DDBJ databases">
        <title>Genome sequencing of strain 2JSPR-7.</title>
        <authorList>
            <person name="Heo J."/>
            <person name="Kim S.-J."/>
            <person name="Kim J.-S."/>
            <person name="Hong S.-B."/>
            <person name="Kwon S.-W."/>
        </authorList>
    </citation>
    <scope>NUCLEOTIDE SEQUENCE [LARGE SCALE GENOMIC DNA]</scope>
    <source>
        <strain evidence="2 3">2JSPR-7</strain>
    </source>
</reference>
<sequence>MIALLVLATTPAVWPAGAEAAETPDHLLVVNSVEWGGPDDNLGDGICRTRTDGDTPVCTLRAAVEQANALNAAGAAGSIEITVADSIGPATRMVGGQSVTSLDARAARMRVTPIWSQDYYGAFFEVTGPVTIDLRHRLLVNGASAPACSSATTCDSSEGAAFYLNGPGITVRNADQVLSAGSSFVFGPAARDVVLDGSADGTRGHVIATDNYNPERFATFLPGARNVTIQHYDVRGYYGSQTDAGIYYFASGASAVEHVVIDDVVTSYPPSAGGGCGSLDGTGCAARIISAIGARIDGLALRHLKIANLRDVHALHMPLAWVNDLEITDGVFLGNNVYGTGESEAFLLLPMDDRLTGTTTVQRNVFTSAPGSGDVAIYLLGKKPAGSVEPSG</sequence>
<dbReference type="Proteomes" id="UP000291758">
    <property type="component" value="Chromosome"/>
</dbReference>
<evidence type="ECO:0000313" key="3">
    <source>
        <dbReference type="Proteomes" id="UP000291758"/>
    </source>
</evidence>
<feature type="signal peptide" evidence="1">
    <location>
        <begin position="1"/>
        <end position="20"/>
    </location>
</feature>
<evidence type="ECO:0000313" key="2">
    <source>
        <dbReference type="EMBL" id="QAY63592.1"/>
    </source>
</evidence>
<evidence type="ECO:0000256" key="1">
    <source>
        <dbReference type="SAM" id="SignalP"/>
    </source>
</evidence>
<keyword evidence="1" id="KW-0732">Signal</keyword>
<proteinExistence type="predicted"/>
<evidence type="ECO:0008006" key="4">
    <source>
        <dbReference type="Google" id="ProtNLM"/>
    </source>
</evidence>
<dbReference type="SUPFAM" id="SSF51126">
    <property type="entry name" value="Pectin lyase-like"/>
    <property type="match status" value="1"/>
</dbReference>
<dbReference type="OrthoDB" id="4983773at2"/>
<keyword evidence="3" id="KW-1185">Reference proteome</keyword>
<accession>A0A4P6ELR7</accession>
<dbReference type="RefSeq" id="WP_129204754.1">
    <property type="nucleotide sequence ID" value="NZ_CP035495.1"/>
</dbReference>